<proteinExistence type="predicted"/>
<evidence type="ECO:0000313" key="2">
    <source>
        <dbReference type="Proteomes" id="UP001165121"/>
    </source>
</evidence>
<keyword evidence="2" id="KW-1185">Reference proteome</keyword>
<name>A0A9W6TLZ2_9STRA</name>
<dbReference type="EMBL" id="BSXT01000054">
    <property type="protein sequence ID" value="GMF16122.1"/>
    <property type="molecule type" value="Genomic_DNA"/>
</dbReference>
<comment type="caution">
    <text evidence="1">The sequence shown here is derived from an EMBL/GenBank/DDBJ whole genome shotgun (WGS) entry which is preliminary data.</text>
</comment>
<dbReference type="Proteomes" id="UP001165121">
    <property type="component" value="Unassembled WGS sequence"/>
</dbReference>
<sequence>MTRDRSMTCLGTCTSNDAPEAITDRAWKLRPVIDPHQARFKSGYVAQPVMGFDDAAFEVELQPHASLHERQAAQMGVQSSSCFAAP</sequence>
<accession>A0A9W6TLZ2</accession>
<organism evidence="1 2">
    <name type="scientific">Phytophthora fragariaefolia</name>
    <dbReference type="NCBI Taxonomy" id="1490495"/>
    <lineage>
        <taxon>Eukaryota</taxon>
        <taxon>Sar</taxon>
        <taxon>Stramenopiles</taxon>
        <taxon>Oomycota</taxon>
        <taxon>Peronosporomycetes</taxon>
        <taxon>Peronosporales</taxon>
        <taxon>Peronosporaceae</taxon>
        <taxon>Phytophthora</taxon>
    </lineage>
</organism>
<dbReference type="AlphaFoldDB" id="A0A9W6TLZ2"/>
<protein>
    <submittedName>
        <fullName evidence="1">Unnamed protein product</fullName>
    </submittedName>
</protein>
<reference evidence="1" key="1">
    <citation type="submission" date="2023-04" db="EMBL/GenBank/DDBJ databases">
        <title>Phytophthora fragariaefolia NBRC 109709.</title>
        <authorList>
            <person name="Ichikawa N."/>
            <person name="Sato H."/>
            <person name="Tonouchi N."/>
        </authorList>
    </citation>
    <scope>NUCLEOTIDE SEQUENCE</scope>
    <source>
        <strain evidence="1">NBRC 109709</strain>
    </source>
</reference>
<evidence type="ECO:0000313" key="1">
    <source>
        <dbReference type="EMBL" id="GMF16122.1"/>
    </source>
</evidence>
<gene>
    <name evidence="1" type="ORF">Pfra01_000068900</name>
</gene>